<keyword evidence="3" id="KW-1185">Reference proteome</keyword>
<dbReference type="AlphaFoldDB" id="A0A2K1JM66"/>
<evidence type="ECO:0000313" key="3">
    <source>
        <dbReference type="Proteomes" id="UP000006727"/>
    </source>
</evidence>
<protein>
    <submittedName>
        <fullName evidence="1 2">Uncharacterized protein</fullName>
    </submittedName>
</protein>
<proteinExistence type="predicted"/>
<reference evidence="1 3" key="2">
    <citation type="journal article" date="2018" name="Plant J.">
        <title>The Physcomitrella patens chromosome-scale assembly reveals moss genome structure and evolution.</title>
        <authorList>
            <person name="Lang D."/>
            <person name="Ullrich K.K."/>
            <person name="Murat F."/>
            <person name="Fuchs J."/>
            <person name="Jenkins J."/>
            <person name="Haas F.B."/>
            <person name="Piednoel M."/>
            <person name="Gundlach H."/>
            <person name="Van Bel M."/>
            <person name="Meyberg R."/>
            <person name="Vives C."/>
            <person name="Morata J."/>
            <person name="Symeonidi A."/>
            <person name="Hiss M."/>
            <person name="Muchero W."/>
            <person name="Kamisugi Y."/>
            <person name="Saleh O."/>
            <person name="Blanc G."/>
            <person name="Decker E.L."/>
            <person name="van Gessel N."/>
            <person name="Grimwood J."/>
            <person name="Hayes R.D."/>
            <person name="Graham S.W."/>
            <person name="Gunter L.E."/>
            <person name="McDaniel S.F."/>
            <person name="Hoernstein S.N.W."/>
            <person name="Larsson A."/>
            <person name="Li F.W."/>
            <person name="Perroud P.F."/>
            <person name="Phillips J."/>
            <person name="Ranjan P."/>
            <person name="Rokshar D.S."/>
            <person name="Rothfels C.J."/>
            <person name="Schneider L."/>
            <person name="Shu S."/>
            <person name="Stevenson D.W."/>
            <person name="Thummler F."/>
            <person name="Tillich M."/>
            <person name="Villarreal Aguilar J.C."/>
            <person name="Widiez T."/>
            <person name="Wong G.K."/>
            <person name="Wymore A."/>
            <person name="Zhang Y."/>
            <person name="Zimmer A.D."/>
            <person name="Quatrano R.S."/>
            <person name="Mayer K.F.X."/>
            <person name="Goodstein D."/>
            <person name="Casacuberta J.M."/>
            <person name="Vandepoele K."/>
            <person name="Reski R."/>
            <person name="Cuming A.C."/>
            <person name="Tuskan G.A."/>
            <person name="Maumus F."/>
            <person name="Salse J."/>
            <person name="Schmutz J."/>
            <person name="Rensing S.A."/>
        </authorList>
    </citation>
    <scope>NUCLEOTIDE SEQUENCE [LARGE SCALE GENOMIC DNA]</scope>
    <source>
        <strain evidence="2 3">cv. Gransden 2004</strain>
    </source>
</reference>
<dbReference type="EnsemblPlants" id="Pp3c13_12819V3.1">
    <property type="protein sequence ID" value="PAC:32932089.CDS.1"/>
    <property type="gene ID" value="Pp3c13_12819"/>
</dbReference>
<evidence type="ECO:0000313" key="1">
    <source>
        <dbReference type="EMBL" id="PNR42466.1"/>
    </source>
</evidence>
<dbReference type="InParanoid" id="A0A2K1JM66"/>
<dbReference type="EMBL" id="ABEU02000013">
    <property type="protein sequence ID" value="PNR42466.1"/>
    <property type="molecule type" value="Genomic_DNA"/>
</dbReference>
<name>A0A2K1JM66_PHYPA</name>
<evidence type="ECO:0000313" key="2">
    <source>
        <dbReference type="EnsemblPlants" id="PAC:32932089.CDS.1"/>
    </source>
</evidence>
<organism evidence="1">
    <name type="scientific">Physcomitrium patens</name>
    <name type="common">Spreading-leaved earth moss</name>
    <name type="synonym">Physcomitrella patens</name>
    <dbReference type="NCBI Taxonomy" id="3218"/>
    <lineage>
        <taxon>Eukaryota</taxon>
        <taxon>Viridiplantae</taxon>
        <taxon>Streptophyta</taxon>
        <taxon>Embryophyta</taxon>
        <taxon>Bryophyta</taxon>
        <taxon>Bryophytina</taxon>
        <taxon>Bryopsida</taxon>
        <taxon>Funariidae</taxon>
        <taxon>Funariales</taxon>
        <taxon>Funariaceae</taxon>
        <taxon>Physcomitrium</taxon>
    </lineage>
</organism>
<sequence>MLPSSSILRWVHSSLCGDAMPLFQHHINHHKGTVKYETWTLVAAQQLQILELRRCMNIRHLTLPLQNLELALQVLILNDHIDEFFAWYYNVVVKCLVALSIGKT</sequence>
<accession>A0A2K1JM66</accession>
<dbReference type="Proteomes" id="UP000006727">
    <property type="component" value="Chromosome 13"/>
</dbReference>
<reference evidence="2" key="3">
    <citation type="submission" date="2020-12" db="UniProtKB">
        <authorList>
            <consortium name="EnsemblPlants"/>
        </authorList>
    </citation>
    <scope>IDENTIFICATION</scope>
</reference>
<reference evidence="1 3" key="1">
    <citation type="journal article" date="2008" name="Science">
        <title>The Physcomitrella genome reveals evolutionary insights into the conquest of land by plants.</title>
        <authorList>
            <person name="Rensing S."/>
            <person name="Lang D."/>
            <person name="Zimmer A."/>
            <person name="Terry A."/>
            <person name="Salamov A."/>
            <person name="Shapiro H."/>
            <person name="Nishiyama T."/>
            <person name="Perroud P.-F."/>
            <person name="Lindquist E."/>
            <person name="Kamisugi Y."/>
            <person name="Tanahashi T."/>
            <person name="Sakakibara K."/>
            <person name="Fujita T."/>
            <person name="Oishi K."/>
            <person name="Shin-I T."/>
            <person name="Kuroki Y."/>
            <person name="Toyoda A."/>
            <person name="Suzuki Y."/>
            <person name="Hashimoto A."/>
            <person name="Yamaguchi K."/>
            <person name="Sugano A."/>
            <person name="Kohara Y."/>
            <person name="Fujiyama A."/>
            <person name="Anterola A."/>
            <person name="Aoki S."/>
            <person name="Ashton N."/>
            <person name="Barbazuk W.B."/>
            <person name="Barker E."/>
            <person name="Bennetzen J."/>
            <person name="Bezanilla M."/>
            <person name="Blankenship R."/>
            <person name="Cho S.H."/>
            <person name="Dutcher S."/>
            <person name="Estelle M."/>
            <person name="Fawcett J.A."/>
            <person name="Gundlach H."/>
            <person name="Hanada K."/>
            <person name="Heyl A."/>
            <person name="Hicks K.A."/>
            <person name="Hugh J."/>
            <person name="Lohr M."/>
            <person name="Mayer K."/>
            <person name="Melkozernov A."/>
            <person name="Murata T."/>
            <person name="Nelson D."/>
            <person name="Pils B."/>
            <person name="Prigge M."/>
            <person name="Reiss B."/>
            <person name="Renner T."/>
            <person name="Rombauts S."/>
            <person name="Rushton P."/>
            <person name="Sanderfoot A."/>
            <person name="Schween G."/>
            <person name="Shiu S.-H."/>
            <person name="Stueber K."/>
            <person name="Theodoulou F.L."/>
            <person name="Tu H."/>
            <person name="Van de Peer Y."/>
            <person name="Verrier P.J."/>
            <person name="Waters E."/>
            <person name="Wood A."/>
            <person name="Yang L."/>
            <person name="Cove D."/>
            <person name="Cuming A."/>
            <person name="Hasebe M."/>
            <person name="Lucas S."/>
            <person name="Mishler D.B."/>
            <person name="Reski R."/>
            <person name="Grigoriev I."/>
            <person name="Quatrano R.S."/>
            <person name="Boore J.L."/>
        </authorList>
    </citation>
    <scope>NUCLEOTIDE SEQUENCE [LARGE SCALE GENOMIC DNA]</scope>
    <source>
        <strain evidence="2 3">cv. Gransden 2004</strain>
    </source>
</reference>
<gene>
    <name evidence="1" type="ORF">PHYPA_017296</name>
</gene>
<dbReference type="Gramene" id="Pp3c13_12819V3.1">
    <property type="protein sequence ID" value="PAC:32932089.CDS.1"/>
    <property type="gene ID" value="Pp3c13_12819"/>
</dbReference>